<dbReference type="EMBL" id="KQ085944">
    <property type="protein sequence ID" value="KLO14397.1"/>
    <property type="molecule type" value="Genomic_DNA"/>
</dbReference>
<name>A0A0H2RS63_9AGAM</name>
<proteinExistence type="predicted"/>
<gene>
    <name evidence="2" type="ORF">SCHPADRAFT_316432</name>
</gene>
<keyword evidence="3" id="KW-1185">Reference proteome</keyword>
<evidence type="ECO:0000256" key="1">
    <source>
        <dbReference type="SAM" id="SignalP"/>
    </source>
</evidence>
<sequence>MLGHHFVPLGARFSQRVLLLLLLPTLTSGWSTSLLKSSGVWTASNQHPLTTSTPGKEYLNRNVSGYAMITTVFLYNHRNTSKRLQVGNRMDVIFVWNSSGLFCSKHAYVYALILPGASEQILAASKSRK</sequence>
<feature type="chain" id="PRO_5005202128" evidence="1">
    <location>
        <begin position="30"/>
        <end position="129"/>
    </location>
</feature>
<evidence type="ECO:0000313" key="3">
    <source>
        <dbReference type="Proteomes" id="UP000053477"/>
    </source>
</evidence>
<evidence type="ECO:0000313" key="2">
    <source>
        <dbReference type="EMBL" id="KLO14397.1"/>
    </source>
</evidence>
<accession>A0A0H2RS63</accession>
<reference evidence="2 3" key="1">
    <citation type="submission" date="2015-04" db="EMBL/GenBank/DDBJ databases">
        <title>Complete genome sequence of Schizopora paradoxa KUC8140, a cosmopolitan wood degrader in East Asia.</title>
        <authorList>
            <consortium name="DOE Joint Genome Institute"/>
            <person name="Min B."/>
            <person name="Park H."/>
            <person name="Jang Y."/>
            <person name="Kim J.-J."/>
            <person name="Kim K.H."/>
            <person name="Pangilinan J."/>
            <person name="Lipzen A."/>
            <person name="Riley R."/>
            <person name="Grigoriev I.V."/>
            <person name="Spatafora J.W."/>
            <person name="Choi I.-G."/>
        </authorList>
    </citation>
    <scope>NUCLEOTIDE SEQUENCE [LARGE SCALE GENOMIC DNA]</scope>
    <source>
        <strain evidence="2 3">KUC8140</strain>
    </source>
</reference>
<protein>
    <submittedName>
        <fullName evidence="2">Uncharacterized protein</fullName>
    </submittedName>
</protein>
<dbReference type="Proteomes" id="UP000053477">
    <property type="component" value="Unassembled WGS sequence"/>
</dbReference>
<keyword evidence="1" id="KW-0732">Signal</keyword>
<feature type="signal peptide" evidence="1">
    <location>
        <begin position="1"/>
        <end position="29"/>
    </location>
</feature>
<dbReference type="InParanoid" id="A0A0H2RS63"/>
<dbReference type="AlphaFoldDB" id="A0A0H2RS63"/>
<organism evidence="2 3">
    <name type="scientific">Schizopora paradoxa</name>
    <dbReference type="NCBI Taxonomy" id="27342"/>
    <lineage>
        <taxon>Eukaryota</taxon>
        <taxon>Fungi</taxon>
        <taxon>Dikarya</taxon>
        <taxon>Basidiomycota</taxon>
        <taxon>Agaricomycotina</taxon>
        <taxon>Agaricomycetes</taxon>
        <taxon>Hymenochaetales</taxon>
        <taxon>Schizoporaceae</taxon>
        <taxon>Schizopora</taxon>
    </lineage>
</organism>